<sequence length="128" mass="14266">MEWYLKVVRDNYANFSGRARRQEYWMFVLFNLIITIALAIVFGTLGALLDIPALFSLYVIYALAVVIPSLAVAVRRLHDVGKSGWFYLISLIPFIGGIWLIILFATEGDQGANAYGPDPKQEAPNAIA</sequence>
<evidence type="ECO:0000313" key="3">
    <source>
        <dbReference type="Proteomes" id="UP001597086"/>
    </source>
</evidence>
<keyword evidence="1" id="KW-0812">Transmembrane</keyword>
<dbReference type="Proteomes" id="UP001597086">
    <property type="component" value="Unassembled WGS sequence"/>
</dbReference>
<evidence type="ECO:0000313" key="2">
    <source>
        <dbReference type="EMBL" id="MFD1016614.1"/>
    </source>
</evidence>
<gene>
    <name evidence="2" type="ORF">ACFQ13_11860</name>
</gene>
<feature type="transmembrane region" description="Helical" evidence="1">
    <location>
        <begin position="24"/>
        <end position="49"/>
    </location>
</feature>
<keyword evidence="1" id="KW-1133">Transmembrane helix</keyword>
<dbReference type="InterPro" id="IPR008523">
    <property type="entry name" value="DUF805"/>
</dbReference>
<dbReference type="Pfam" id="PF05656">
    <property type="entry name" value="DUF805"/>
    <property type="match status" value="1"/>
</dbReference>
<keyword evidence="3" id="KW-1185">Reference proteome</keyword>
<dbReference type="PANTHER" id="PTHR34980">
    <property type="entry name" value="INNER MEMBRANE PROTEIN-RELATED-RELATED"/>
    <property type="match status" value="1"/>
</dbReference>
<dbReference type="PANTHER" id="PTHR34980:SF2">
    <property type="entry name" value="INNER MEMBRANE PROTEIN YHAH-RELATED"/>
    <property type="match status" value="1"/>
</dbReference>
<protein>
    <submittedName>
        <fullName evidence="2">DUF805 domain-containing protein</fullName>
    </submittedName>
</protein>
<organism evidence="2 3">
    <name type="scientific">Winogradskyella rapida</name>
    <dbReference type="NCBI Taxonomy" id="549701"/>
    <lineage>
        <taxon>Bacteria</taxon>
        <taxon>Pseudomonadati</taxon>
        <taxon>Bacteroidota</taxon>
        <taxon>Flavobacteriia</taxon>
        <taxon>Flavobacteriales</taxon>
        <taxon>Flavobacteriaceae</taxon>
        <taxon>Winogradskyella</taxon>
    </lineage>
</organism>
<proteinExistence type="predicted"/>
<comment type="caution">
    <text evidence="2">The sequence shown here is derived from an EMBL/GenBank/DDBJ whole genome shotgun (WGS) entry which is preliminary data.</text>
</comment>
<dbReference type="RefSeq" id="WP_386117570.1">
    <property type="nucleotide sequence ID" value="NZ_JBHTKM010000063.1"/>
</dbReference>
<evidence type="ECO:0000256" key="1">
    <source>
        <dbReference type="SAM" id="Phobius"/>
    </source>
</evidence>
<accession>A0ABW3KWL1</accession>
<feature type="transmembrane region" description="Helical" evidence="1">
    <location>
        <begin position="55"/>
        <end position="73"/>
    </location>
</feature>
<reference evidence="3" key="1">
    <citation type="journal article" date="2019" name="Int. J. Syst. Evol. Microbiol.">
        <title>The Global Catalogue of Microorganisms (GCM) 10K type strain sequencing project: providing services to taxonomists for standard genome sequencing and annotation.</title>
        <authorList>
            <consortium name="The Broad Institute Genomics Platform"/>
            <consortium name="The Broad Institute Genome Sequencing Center for Infectious Disease"/>
            <person name="Wu L."/>
            <person name="Ma J."/>
        </authorList>
    </citation>
    <scope>NUCLEOTIDE SEQUENCE [LARGE SCALE GENOMIC DNA]</scope>
    <source>
        <strain evidence="3">CCUG 56098</strain>
    </source>
</reference>
<keyword evidence="1" id="KW-0472">Membrane</keyword>
<dbReference type="EMBL" id="JBHTKM010000063">
    <property type="protein sequence ID" value="MFD1016614.1"/>
    <property type="molecule type" value="Genomic_DNA"/>
</dbReference>
<feature type="transmembrane region" description="Helical" evidence="1">
    <location>
        <begin position="85"/>
        <end position="105"/>
    </location>
</feature>
<name>A0ABW3KWL1_9FLAO</name>